<keyword evidence="2" id="KW-1185">Reference proteome</keyword>
<evidence type="ECO:0000313" key="2">
    <source>
        <dbReference type="Proteomes" id="UP001172102"/>
    </source>
</evidence>
<reference evidence="1" key="1">
    <citation type="submission" date="2023-06" db="EMBL/GenBank/DDBJ databases">
        <title>Genome-scale phylogeny and comparative genomics of the fungal order Sordariales.</title>
        <authorList>
            <consortium name="Lawrence Berkeley National Laboratory"/>
            <person name="Hensen N."/>
            <person name="Bonometti L."/>
            <person name="Westerberg I."/>
            <person name="Brannstrom I.O."/>
            <person name="Guillou S."/>
            <person name="Cros-Aarteil S."/>
            <person name="Calhoun S."/>
            <person name="Haridas S."/>
            <person name="Kuo A."/>
            <person name="Mondo S."/>
            <person name="Pangilinan J."/>
            <person name="Riley R."/>
            <person name="Labutti K."/>
            <person name="Andreopoulos B."/>
            <person name="Lipzen A."/>
            <person name="Chen C."/>
            <person name="Yanf M."/>
            <person name="Daum C."/>
            <person name="Ng V."/>
            <person name="Clum A."/>
            <person name="Steindorff A."/>
            <person name="Ohm R."/>
            <person name="Martin F."/>
            <person name="Silar P."/>
            <person name="Natvig D."/>
            <person name="Lalanne C."/>
            <person name="Gautier V."/>
            <person name="Ament-Velasquez S.L."/>
            <person name="Kruys A."/>
            <person name="Hutchinson M.I."/>
            <person name="Powell A.J."/>
            <person name="Barry K."/>
            <person name="Miller A.N."/>
            <person name="Grigoriev I.V."/>
            <person name="Debuchy R."/>
            <person name="Gladieux P."/>
            <person name="Thoren M.H."/>
            <person name="Johannesson H."/>
        </authorList>
    </citation>
    <scope>NUCLEOTIDE SEQUENCE</scope>
    <source>
        <strain evidence="1">SMH4607-1</strain>
    </source>
</reference>
<dbReference type="AlphaFoldDB" id="A0AA40AQI7"/>
<protein>
    <submittedName>
        <fullName evidence="1">Uncharacterized protein</fullName>
    </submittedName>
</protein>
<dbReference type="Proteomes" id="UP001172102">
    <property type="component" value="Unassembled WGS sequence"/>
</dbReference>
<sequence length="166" mass="18972">MEPRTQTTSTKQTGQLKSTTTRFCFRVRVEDVPGPPLGRSLTLANDFLRRNFCRSFSWESDYVYTPVNIGGQGKVWVLLDVDKNVEPKPDLKDVELVTFRVRAIKDSLEYERVHYAGIRSYTSIFPWGGRSMQPVQDWRTLSGREGETQHRQPVVMEDVGIEGSSA</sequence>
<name>A0AA40AQI7_9PEZI</name>
<accession>A0AA40AQI7</accession>
<evidence type="ECO:0000313" key="1">
    <source>
        <dbReference type="EMBL" id="KAK0720163.1"/>
    </source>
</evidence>
<gene>
    <name evidence="1" type="ORF">B0H67DRAFT_178118</name>
</gene>
<dbReference type="EMBL" id="JAUKUA010000003">
    <property type="protein sequence ID" value="KAK0720163.1"/>
    <property type="molecule type" value="Genomic_DNA"/>
</dbReference>
<organism evidence="1 2">
    <name type="scientific">Lasiosphaeris hirsuta</name>
    <dbReference type="NCBI Taxonomy" id="260670"/>
    <lineage>
        <taxon>Eukaryota</taxon>
        <taxon>Fungi</taxon>
        <taxon>Dikarya</taxon>
        <taxon>Ascomycota</taxon>
        <taxon>Pezizomycotina</taxon>
        <taxon>Sordariomycetes</taxon>
        <taxon>Sordariomycetidae</taxon>
        <taxon>Sordariales</taxon>
        <taxon>Lasiosphaeriaceae</taxon>
        <taxon>Lasiosphaeris</taxon>
    </lineage>
</organism>
<proteinExistence type="predicted"/>
<comment type="caution">
    <text evidence="1">The sequence shown here is derived from an EMBL/GenBank/DDBJ whole genome shotgun (WGS) entry which is preliminary data.</text>
</comment>